<evidence type="ECO:0000313" key="3">
    <source>
        <dbReference type="Proteomes" id="UP000626210"/>
    </source>
</evidence>
<dbReference type="Pfam" id="PF04230">
    <property type="entry name" value="PS_pyruv_trans"/>
    <property type="match status" value="1"/>
</dbReference>
<name>A0ABQ3FZW7_9BURK</name>
<dbReference type="EMBL" id="BMYK01000005">
    <property type="protein sequence ID" value="GHC79642.1"/>
    <property type="molecule type" value="Genomic_DNA"/>
</dbReference>
<gene>
    <name evidence="2" type="ORF">GCM10007320_20700</name>
</gene>
<dbReference type="RefSeq" id="WP_189686880.1">
    <property type="nucleotide sequence ID" value="NZ_BMYK01000005.1"/>
</dbReference>
<dbReference type="Proteomes" id="UP000626210">
    <property type="component" value="Unassembled WGS sequence"/>
</dbReference>
<organism evidence="2 3">
    <name type="scientific">Pseudorhodoferax aquiterrae</name>
    <dbReference type="NCBI Taxonomy" id="747304"/>
    <lineage>
        <taxon>Bacteria</taxon>
        <taxon>Pseudomonadati</taxon>
        <taxon>Pseudomonadota</taxon>
        <taxon>Betaproteobacteria</taxon>
        <taxon>Burkholderiales</taxon>
        <taxon>Comamonadaceae</taxon>
    </lineage>
</organism>
<sequence>MAVRIFYWDALENQPKTKASFWKFGQSQQGFQHGNAGDHFNLDLLQWAYPGQHAANVKDEGRRLLLVGSVAHRVLDGDIVCGIGSKHSTIPAADGLKIRVWGVRGPMTLDAFRQAGHDVSQLRFMGDPGVLIGKLYPDVLHIRAEAGNTIFIPHYRERFEHRSNRHYKVVSIDATPRAVAEEICRAEFVYTSSLHGLIWAHALGRPALLVSPQTDESLHKYRDYFLSIGKDFCLAASIDEALKSSKPNSSPDLSAMIGSVALPSAAELASAGILS</sequence>
<comment type="caution">
    <text evidence="2">The sequence shown here is derived from an EMBL/GenBank/DDBJ whole genome shotgun (WGS) entry which is preliminary data.</text>
</comment>
<evidence type="ECO:0000313" key="2">
    <source>
        <dbReference type="EMBL" id="GHC79642.1"/>
    </source>
</evidence>
<dbReference type="InterPro" id="IPR007345">
    <property type="entry name" value="Polysacch_pyruvyl_Trfase"/>
</dbReference>
<reference evidence="3" key="1">
    <citation type="journal article" date="2019" name="Int. J. Syst. Evol. Microbiol.">
        <title>The Global Catalogue of Microorganisms (GCM) 10K type strain sequencing project: providing services to taxonomists for standard genome sequencing and annotation.</title>
        <authorList>
            <consortium name="The Broad Institute Genomics Platform"/>
            <consortium name="The Broad Institute Genome Sequencing Center for Infectious Disease"/>
            <person name="Wu L."/>
            <person name="Ma J."/>
        </authorList>
    </citation>
    <scope>NUCLEOTIDE SEQUENCE [LARGE SCALE GENOMIC DNA]</scope>
    <source>
        <strain evidence="3">KCTC 23314</strain>
    </source>
</reference>
<feature type="domain" description="Polysaccharide pyruvyl transferase" evidence="1">
    <location>
        <begin position="102"/>
        <end position="212"/>
    </location>
</feature>
<proteinExistence type="predicted"/>
<accession>A0ABQ3FZW7</accession>
<evidence type="ECO:0000259" key="1">
    <source>
        <dbReference type="Pfam" id="PF04230"/>
    </source>
</evidence>
<keyword evidence="3" id="KW-1185">Reference proteome</keyword>
<protein>
    <recommendedName>
        <fullName evidence="1">Polysaccharide pyruvyl transferase domain-containing protein</fullName>
    </recommendedName>
</protein>